<evidence type="ECO:0000313" key="1">
    <source>
        <dbReference type="EMBL" id="EFE49017.1"/>
    </source>
</evidence>
<gene>
    <name evidence="1" type="ORF">NEIELOOT_02214</name>
</gene>
<dbReference type="AlphaFoldDB" id="D4DT16"/>
<sequence>MPVGGSETLLGKLNVGSLTGRPSEKFAAVQSVKKGYAMKLYVLACCILALSAQVVRADAFLPGPDKYENSFIHTAAFTPVGEHTTEWSEKSRPDVRRYKTAAEYAIASSRARYADLDSLKKAVTQDCVVLYDKQHDAACKCAVARADWKSYAAVELAMLQEQDASLELNRLWNETRRMETQCKLPAMPRYAF</sequence>
<name>D4DT16_NEIEG</name>
<proteinExistence type="predicted"/>
<organism evidence="1 2">
    <name type="scientific">Neisseria elongata subsp. glycolytica ATCC 29315</name>
    <dbReference type="NCBI Taxonomy" id="546263"/>
    <lineage>
        <taxon>Bacteria</taxon>
        <taxon>Pseudomonadati</taxon>
        <taxon>Pseudomonadota</taxon>
        <taxon>Betaproteobacteria</taxon>
        <taxon>Neisseriales</taxon>
        <taxon>Neisseriaceae</taxon>
        <taxon>Neisseria</taxon>
    </lineage>
</organism>
<accession>D4DT16</accession>
<dbReference type="Proteomes" id="UP000005536">
    <property type="component" value="Unassembled WGS sequence"/>
</dbReference>
<evidence type="ECO:0000313" key="2">
    <source>
        <dbReference type="Proteomes" id="UP000005536"/>
    </source>
</evidence>
<protein>
    <submittedName>
        <fullName evidence="1">Uncharacterized protein</fullName>
    </submittedName>
</protein>
<reference evidence="1 2" key="1">
    <citation type="submission" date="2010-02" db="EMBL/GenBank/DDBJ databases">
        <authorList>
            <person name="Weinstock G."/>
            <person name="Sodergren E."/>
            <person name="Clifton S."/>
            <person name="Fulton L."/>
            <person name="Fulton B."/>
            <person name="Courtney L."/>
            <person name="Fronick C."/>
            <person name="Harrison M."/>
            <person name="Strong C."/>
            <person name="Farmer C."/>
            <person name="Delahaunty K."/>
            <person name="Markovic C."/>
            <person name="Hall O."/>
            <person name="Minx P."/>
            <person name="Tomlinson C."/>
            <person name="Mitreva M."/>
            <person name="Nelson J."/>
            <person name="Hou S."/>
            <person name="Wollam A."/>
            <person name="Pepin K.H."/>
            <person name="Johnson M."/>
            <person name="Bhonagiri V."/>
            <person name="Zhang X."/>
            <person name="Suruliraj S."/>
            <person name="Warren W."/>
            <person name="Chinwalla A."/>
            <person name="Mardis E.R."/>
            <person name="Wilson R.K."/>
        </authorList>
    </citation>
    <scope>NUCLEOTIDE SEQUENCE [LARGE SCALE GENOMIC DNA]</scope>
    <source>
        <strain evidence="1 2">ATCC 29315</strain>
    </source>
</reference>
<comment type="caution">
    <text evidence="1">The sequence shown here is derived from an EMBL/GenBank/DDBJ whole genome shotgun (WGS) entry which is preliminary data.</text>
</comment>
<dbReference type="EMBL" id="ADBF01000229">
    <property type="protein sequence ID" value="EFE49017.1"/>
    <property type="molecule type" value="Genomic_DNA"/>
</dbReference>